<dbReference type="InterPro" id="IPR004095">
    <property type="entry name" value="TGS"/>
</dbReference>
<dbReference type="InterPro" id="IPR012676">
    <property type="entry name" value="TGS-like"/>
</dbReference>
<proteinExistence type="predicted"/>
<evidence type="ECO:0000313" key="5">
    <source>
        <dbReference type="Proteomes" id="UP001174909"/>
    </source>
</evidence>
<reference evidence="4" key="1">
    <citation type="submission" date="2023-03" db="EMBL/GenBank/DDBJ databases">
        <authorList>
            <person name="Steffen K."/>
            <person name="Cardenas P."/>
        </authorList>
    </citation>
    <scope>NUCLEOTIDE SEQUENCE</scope>
</reference>
<dbReference type="InterPro" id="IPR045001">
    <property type="entry name" value="DRG"/>
</dbReference>
<dbReference type="Gene3D" id="3.10.20.30">
    <property type="match status" value="1"/>
</dbReference>
<evidence type="ECO:0000259" key="2">
    <source>
        <dbReference type="Pfam" id="PF01926"/>
    </source>
</evidence>
<protein>
    <submittedName>
        <fullName evidence="4">Uncharacterized GTP-binding protein MJ1326</fullName>
    </submittedName>
</protein>
<dbReference type="GO" id="GO:0003924">
    <property type="term" value="F:GTPase activity"/>
    <property type="evidence" value="ECO:0007669"/>
    <property type="project" value="InterPro"/>
</dbReference>
<gene>
    <name evidence="4" type="ORF">GBAR_LOCUS9246</name>
</gene>
<evidence type="ECO:0000313" key="4">
    <source>
        <dbReference type="EMBL" id="CAI8014822.1"/>
    </source>
</evidence>
<dbReference type="Proteomes" id="UP001174909">
    <property type="component" value="Unassembled WGS sequence"/>
</dbReference>
<dbReference type="Pfam" id="PF02824">
    <property type="entry name" value="TGS"/>
    <property type="match status" value="1"/>
</dbReference>
<dbReference type="InterPro" id="IPR027417">
    <property type="entry name" value="P-loop_NTPase"/>
</dbReference>
<dbReference type="SUPFAM" id="SSF52540">
    <property type="entry name" value="P-loop containing nucleoside triphosphate hydrolases"/>
    <property type="match status" value="1"/>
</dbReference>
<dbReference type="InterPro" id="IPR006073">
    <property type="entry name" value="GTP-bd"/>
</dbReference>
<dbReference type="GO" id="GO:0005525">
    <property type="term" value="F:GTP binding"/>
    <property type="evidence" value="ECO:0007669"/>
    <property type="project" value="InterPro"/>
</dbReference>
<dbReference type="Pfam" id="PF01926">
    <property type="entry name" value="MMR_HSR1"/>
    <property type="match status" value="1"/>
</dbReference>
<feature type="region of interest" description="Disordered" evidence="1">
    <location>
        <begin position="53"/>
        <end position="79"/>
    </location>
</feature>
<name>A0AA35RR79_GEOBA</name>
<sequence>MPANLPPTYYKLKHQHEAAKTDEERLSLLEEMLRITPKHKGSEKVLSDIRHRIAKHKRGPSEKEGKGASKRSNSEHIPKQGAGQIVLIGPPNGGKSQILSNFTNAKIEVSPTPYTTTMPAVGMLRYENIQFQLIDTPSIMLDFISSTVLTLTRNADLVLPIVSLASDNLLDDLDMVVAFLKEADCDTPENGHLVVANQLDATGAEERLEILKEFYDETFQIHPISAETGAGKETLSQAIYTELDILRVYPKAPGKATERDDPIVLLTGSTVLDAAMELHKDFAEFRFARIWGPQWHDGQSVSRNDVVYDGDVVEFICS</sequence>
<dbReference type="Gene3D" id="3.40.50.300">
    <property type="entry name" value="P-loop containing nucleotide triphosphate hydrolases"/>
    <property type="match status" value="1"/>
</dbReference>
<dbReference type="SUPFAM" id="SSF81271">
    <property type="entry name" value="TGS-like"/>
    <property type="match status" value="1"/>
</dbReference>
<comment type="caution">
    <text evidence="4">The sequence shown here is derived from an EMBL/GenBank/DDBJ whole genome shotgun (WGS) entry which is preliminary data.</text>
</comment>
<dbReference type="PANTHER" id="PTHR43127">
    <property type="entry name" value="DEVELOPMENTALLY-REGULATED GTP-BINDING PROTEIN 2"/>
    <property type="match status" value="1"/>
</dbReference>
<keyword evidence="5" id="KW-1185">Reference proteome</keyword>
<dbReference type="AlphaFoldDB" id="A0AA35RR79"/>
<organism evidence="4 5">
    <name type="scientific">Geodia barretti</name>
    <name type="common">Barrett's horny sponge</name>
    <dbReference type="NCBI Taxonomy" id="519541"/>
    <lineage>
        <taxon>Eukaryota</taxon>
        <taxon>Metazoa</taxon>
        <taxon>Porifera</taxon>
        <taxon>Demospongiae</taxon>
        <taxon>Heteroscleromorpha</taxon>
        <taxon>Tetractinellida</taxon>
        <taxon>Astrophorina</taxon>
        <taxon>Geodiidae</taxon>
        <taxon>Geodia</taxon>
    </lineage>
</organism>
<dbReference type="PRINTS" id="PR00326">
    <property type="entry name" value="GTP1OBG"/>
</dbReference>
<evidence type="ECO:0000259" key="3">
    <source>
        <dbReference type="Pfam" id="PF02824"/>
    </source>
</evidence>
<dbReference type="InterPro" id="IPR012675">
    <property type="entry name" value="Beta-grasp_dom_sf"/>
</dbReference>
<evidence type="ECO:0000256" key="1">
    <source>
        <dbReference type="SAM" id="MobiDB-lite"/>
    </source>
</evidence>
<dbReference type="EMBL" id="CASHTH010001392">
    <property type="protein sequence ID" value="CAI8014822.1"/>
    <property type="molecule type" value="Genomic_DNA"/>
</dbReference>
<feature type="domain" description="TGS" evidence="3">
    <location>
        <begin position="265"/>
        <end position="316"/>
    </location>
</feature>
<accession>A0AA35RR79</accession>
<feature type="compositionally biased region" description="Basic and acidic residues" evidence="1">
    <location>
        <begin position="59"/>
        <end position="78"/>
    </location>
</feature>
<feature type="domain" description="G" evidence="2">
    <location>
        <begin position="84"/>
        <end position="182"/>
    </location>
</feature>